<organism evidence="3 4">
    <name type="scientific">Campylobacter peloridis</name>
    <dbReference type="NCBI Taxonomy" id="488546"/>
    <lineage>
        <taxon>Bacteria</taxon>
        <taxon>Pseudomonadati</taxon>
        <taxon>Campylobacterota</taxon>
        <taxon>Epsilonproteobacteria</taxon>
        <taxon>Campylobacterales</taxon>
        <taxon>Campylobacteraceae</taxon>
        <taxon>Campylobacter</taxon>
    </lineage>
</organism>
<proteinExistence type="predicted"/>
<dbReference type="InterPro" id="IPR011050">
    <property type="entry name" value="Pectin_lyase_fold/virulence"/>
</dbReference>
<protein>
    <submittedName>
        <fullName evidence="3">Filamentous hemagglutinin N-terminal domain-containing protein</fullName>
    </submittedName>
</protein>
<keyword evidence="1" id="KW-0175">Coiled coil</keyword>
<evidence type="ECO:0000313" key="3">
    <source>
        <dbReference type="EMBL" id="QOQ89694.1"/>
    </source>
</evidence>
<dbReference type="Pfam" id="PF05860">
    <property type="entry name" value="TPS"/>
    <property type="match status" value="1"/>
</dbReference>
<dbReference type="InterPro" id="IPR012334">
    <property type="entry name" value="Pectin_lyas_fold"/>
</dbReference>
<dbReference type="Gene3D" id="2.160.20.10">
    <property type="entry name" value="Single-stranded right-handed beta-helix, Pectin lyase-like"/>
    <property type="match status" value="1"/>
</dbReference>
<keyword evidence="4" id="KW-1185">Reference proteome</keyword>
<accession>A0ABX6TX35</accession>
<evidence type="ECO:0000313" key="4">
    <source>
        <dbReference type="Proteomes" id="UP000595070"/>
    </source>
</evidence>
<sequence>MNIHKFFQTKDLLWQYFLHGGGGSNNFDLTPSKKLTNHILLSSIVASLLFSPAFALPSGGKFTHGTSGTINVSGNNMHINGNKVNSVIQWGGGFNINKGESVNFGGNSKNYLNIAHGTNKSTIAGVLNAKDNNVFLINPNGVIITKTGNINANRFVASTSSMSSDDMWKFANLSQEQAGSFSPVFKANKLGNVVNMGNINANDVLLIGNKVLLHASAGNDKGKLYLNQVNSKNTHLVGNEVYVDVANINKNNKLNITAKNKGSIYLSATGYYYNPEALNIFLKYSTPSYGGYKHNDKNFKKAHFVSIANTEDWWHFAKGWNENKNGFRTTANEYKLVSNINFAGKNYANYCIDGLGCSSMIVGNTKDNAFTKNFDGQGFVLKGMYIDTANLTNNDSKKHYVGIFGATKEASFTNINVDYSGGGINAKNEYVGGFAGYLDGFVDRASLKNLTSLKNDVKVVVDSGYITTYGTGGFAGDANGIFRNITLENIKNFDVKHSAIVDIPDEIDAYWKHYAYGVGGFAGSIFGFVDGISLKNVENLSIRESEIHKPIYGGAYISEYFIGLGGFAGYIANGNFSNISLNNIKNINFKATRSKPSYDEKYFWSFSEANIGGFAGRIDGGSFEDINLKTIHGLTHDKNDKENSIESSLGGFAGVITNGVFNKIALNDIKNLNMTLYGNYRAIAYLGGFAGSIDLGDFKNILLNDISGIKIQATVSSDTSWLTDKGILFGGFAGSIGQTYLSEINPPRFNNISLKNINNINLFHIEQSEYSYASMKIGGFAGNIEEGKYENIYLDNINGINANGRYGSIGGFAGNIYIKHNDTNLYKNIYLNNIGNITTSGNRFLIGGFSGGITIGEVGGKFENIIIKNIHDIKHNINGDEHFRSANIAGFVADFHRSYNHIYGKIEFNDIFIDGINNISIKNPTTQNSAIYGFAPSYYDSDRRFKFNKIHVYFHPNTTFTNNNVKIYKFSDKITDNMSNIHIYHHEKDFKDIMSNINTNNFTTHIYGDDNKDKTYQEFKSEYNLAKPDIKKPNITSPELPQNSNQSILPNLDLILNEKPTLNKDDLISNAVWNDYIIKDIDKIKYVINIRLLDKLLKEYKTLANKTEDEQVKFITAYLGVKENDARALLQSLSFLNTYKDHDINKAQFENTAKKDFEQSFKKADDKIKDFNKNKNLWHTKLDKLNKEVVSLGLDIEKQLEQNQAKLKRFIKAYNDFLTLIDKGIKNENDPAFIAIKNNIKELDKEAKLLYAKLSIQENNLQIFKDKNNNNKVIVIGKFNTSLINTPNVDKPTQGGGVENDDYQKLSRQIASSQKQTPTFKYEEEETQEIEEAAITQRARTCIVSDNFKTMNPCVVGSY</sequence>
<feature type="domain" description="Filamentous haemagglutinin FhaB/tRNA nuclease CdiA-like TPS" evidence="2">
    <location>
        <begin position="53"/>
        <end position="166"/>
    </location>
</feature>
<evidence type="ECO:0000259" key="2">
    <source>
        <dbReference type="SMART" id="SM00912"/>
    </source>
</evidence>
<reference evidence="3 4" key="1">
    <citation type="submission" date="2020-10" db="EMBL/GenBank/DDBJ databases">
        <title>Campylobacter and Helicobacter PacBio genomes.</title>
        <authorList>
            <person name="Lane C."/>
        </authorList>
    </citation>
    <scope>NUCLEOTIDE SEQUENCE [LARGE SCALE GENOMIC DNA]</scope>
    <source>
        <strain evidence="3 4">2016D-0074</strain>
    </source>
</reference>
<dbReference type="InterPro" id="IPR008638">
    <property type="entry name" value="FhaB/CdiA-like_TPS"/>
</dbReference>
<dbReference type="Gene3D" id="2.160.20.110">
    <property type="match status" value="1"/>
</dbReference>
<feature type="coiled-coil region" evidence="1">
    <location>
        <begin position="1154"/>
        <end position="1202"/>
    </location>
</feature>
<name>A0ABX6TX35_9BACT</name>
<evidence type="ECO:0000256" key="1">
    <source>
        <dbReference type="SAM" id="Coils"/>
    </source>
</evidence>
<dbReference type="NCBIfam" id="TIGR01901">
    <property type="entry name" value="adhes_NPXG"/>
    <property type="match status" value="1"/>
</dbReference>
<dbReference type="SMART" id="SM00912">
    <property type="entry name" value="Haemagg_act"/>
    <property type="match status" value="1"/>
</dbReference>
<dbReference type="EMBL" id="CP063079">
    <property type="protein sequence ID" value="QOQ89694.1"/>
    <property type="molecule type" value="Genomic_DNA"/>
</dbReference>
<dbReference type="Proteomes" id="UP000595070">
    <property type="component" value="Chromosome"/>
</dbReference>
<gene>
    <name evidence="3" type="ORF">IMC75_01165</name>
</gene>
<dbReference type="SUPFAM" id="SSF51126">
    <property type="entry name" value="Pectin lyase-like"/>
    <property type="match status" value="1"/>
</dbReference>